<dbReference type="AlphaFoldDB" id="A0AAU6PIA6"/>
<dbReference type="Pfam" id="PF13711">
    <property type="entry name" value="DUF4160"/>
    <property type="match status" value="1"/>
</dbReference>
<sequence length="86" mass="10143">MPEISRFFGIIIRMFYDEHNPPHFHAEYSGNKAIFDFQGNIIKGNLSSKTATKLVREWVDLHTLELEKDWKLARQSKVIKKIEPLE</sequence>
<evidence type="ECO:0000313" key="1">
    <source>
        <dbReference type="EMBL" id="WXU00719.1"/>
    </source>
</evidence>
<proteinExistence type="predicted"/>
<dbReference type="EMBL" id="CP138327">
    <property type="protein sequence ID" value="WXU00719.1"/>
    <property type="molecule type" value="Genomic_DNA"/>
</dbReference>
<accession>A0AAU6PIA6</accession>
<name>A0AAU6PIA6_9GAMM</name>
<protein>
    <recommendedName>
        <fullName evidence="2">Transcriptional regulator</fullName>
    </recommendedName>
</protein>
<organism evidence="1">
    <name type="scientific">Catillopecten margaritatus gill symbiont</name>
    <dbReference type="NCBI Taxonomy" id="3083288"/>
    <lineage>
        <taxon>Bacteria</taxon>
        <taxon>Pseudomonadati</taxon>
        <taxon>Pseudomonadota</taxon>
        <taxon>Gammaproteobacteria</taxon>
        <taxon>sulfur-oxidizing symbionts</taxon>
    </lineage>
</organism>
<gene>
    <name evidence="1" type="ORF">Ctma_1448</name>
</gene>
<evidence type="ECO:0008006" key="2">
    <source>
        <dbReference type="Google" id="ProtNLM"/>
    </source>
</evidence>
<reference evidence="1" key="1">
    <citation type="submission" date="2023-10" db="EMBL/GenBank/DDBJ databases">
        <title>The first scallop-associated chemosynthetic bacterial symbiont.</title>
        <authorList>
            <person name="Lin Y.-T."/>
            <person name="Sun J."/>
            <person name="Ip J.C.-H."/>
            <person name="He X."/>
            <person name="Gao Z.-M."/>
            <person name="Perez M."/>
            <person name="Xu T."/>
            <person name="Qian P.-Y."/>
            <person name="Qiu J.-W."/>
        </authorList>
    </citation>
    <scope>NUCLEOTIDE SEQUENCE</scope>
    <source>
        <strain evidence="1">Gill1</strain>
    </source>
</reference>
<dbReference type="InterPro" id="IPR025427">
    <property type="entry name" value="DUF4160"/>
</dbReference>